<dbReference type="RefSeq" id="WP_195000282.1">
    <property type="nucleotide sequence ID" value="NZ_JADLQN010000001.1"/>
</dbReference>
<dbReference type="PROSITE" id="PS51549">
    <property type="entry name" value="DM13"/>
    <property type="match status" value="1"/>
</dbReference>
<dbReference type="EMBL" id="JADLQN010000001">
    <property type="protein sequence ID" value="MBF6353359.1"/>
    <property type="molecule type" value="Genomic_DNA"/>
</dbReference>
<gene>
    <name evidence="3" type="ORF">IU449_02145</name>
</gene>
<proteinExistence type="predicted"/>
<feature type="transmembrane region" description="Helical" evidence="1">
    <location>
        <begin position="12"/>
        <end position="31"/>
    </location>
</feature>
<accession>A0ABS0D4E8</accession>
<name>A0ABS0D4E8_9NOCA</name>
<evidence type="ECO:0000259" key="2">
    <source>
        <dbReference type="PROSITE" id="PS51549"/>
    </source>
</evidence>
<sequence>MPSARSLARSPITWALVVVAAIVLVAATVVFEPWRLFTSTTVEEPAPTAAVAGDDPAEPRVLARGAFISHEHATSGTVVVLGLADGSRVLRVENLDTSDGPDLHVWLAAAPVLAGREGWHVFDDDEHVDLGQLKGNRGDQNYPVPAEVDLAAVPNVSIWCDRFDVSFGAAELALT</sequence>
<evidence type="ECO:0000313" key="4">
    <source>
        <dbReference type="Proteomes" id="UP000707731"/>
    </source>
</evidence>
<dbReference type="Proteomes" id="UP000707731">
    <property type="component" value="Unassembled WGS sequence"/>
</dbReference>
<protein>
    <submittedName>
        <fullName evidence="3">DM13 domain-containing protein</fullName>
    </submittedName>
</protein>
<keyword evidence="1" id="KW-0812">Transmembrane</keyword>
<keyword evidence="4" id="KW-1185">Reference proteome</keyword>
<evidence type="ECO:0000313" key="3">
    <source>
        <dbReference type="EMBL" id="MBF6353359.1"/>
    </source>
</evidence>
<feature type="domain" description="DM13" evidence="2">
    <location>
        <begin position="65"/>
        <end position="173"/>
    </location>
</feature>
<keyword evidence="1" id="KW-0472">Membrane</keyword>
<reference evidence="3 4" key="1">
    <citation type="submission" date="2020-10" db="EMBL/GenBank/DDBJ databases">
        <title>Identification of Nocardia species via Next-generation sequencing and recognition of intraspecies genetic diversity.</title>
        <authorList>
            <person name="Li P."/>
            <person name="Li P."/>
            <person name="Lu B."/>
        </authorList>
    </citation>
    <scope>NUCLEOTIDE SEQUENCE [LARGE SCALE GENOMIC DNA]</scope>
    <source>
        <strain evidence="3 4">BJ06-0143</strain>
    </source>
</reference>
<evidence type="ECO:0000256" key="1">
    <source>
        <dbReference type="SAM" id="Phobius"/>
    </source>
</evidence>
<comment type="caution">
    <text evidence="3">The sequence shown here is derived from an EMBL/GenBank/DDBJ whole genome shotgun (WGS) entry which is preliminary data.</text>
</comment>
<keyword evidence="1" id="KW-1133">Transmembrane helix</keyword>
<dbReference type="Pfam" id="PF10517">
    <property type="entry name" value="DM13"/>
    <property type="match status" value="1"/>
</dbReference>
<organism evidence="3 4">
    <name type="scientific">Nocardia higoensis</name>
    <dbReference type="NCBI Taxonomy" id="228599"/>
    <lineage>
        <taxon>Bacteria</taxon>
        <taxon>Bacillati</taxon>
        <taxon>Actinomycetota</taxon>
        <taxon>Actinomycetes</taxon>
        <taxon>Mycobacteriales</taxon>
        <taxon>Nocardiaceae</taxon>
        <taxon>Nocardia</taxon>
    </lineage>
</organism>
<dbReference type="InterPro" id="IPR019545">
    <property type="entry name" value="DM13_domain"/>
</dbReference>